<proteinExistence type="predicted"/>
<reference evidence="1" key="1">
    <citation type="submission" date="2023-10" db="EMBL/GenBank/DDBJ databases">
        <title>Genome assembly of Pristionchus species.</title>
        <authorList>
            <person name="Yoshida K."/>
            <person name="Sommer R.J."/>
        </authorList>
    </citation>
    <scope>NUCLEOTIDE SEQUENCE</scope>
    <source>
        <strain evidence="1">RS0144</strain>
    </source>
</reference>
<dbReference type="Proteomes" id="UP001432027">
    <property type="component" value="Unassembled WGS sequence"/>
</dbReference>
<feature type="non-terminal residue" evidence="1">
    <location>
        <position position="356"/>
    </location>
</feature>
<evidence type="ECO:0000313" key="2">
    <source>
        <dbReference type="Proteomes" id="UP001432027"/>
    </source>
</evidence>
<dbReference type="AlphaFoldDB" id="A0AAV5SVH7"/>
<gene>
    <name evidence="1" type="ORF">PENTCL1PPCAC_9531</name>
</gene>
<keyword evidence="2" id="KW-1185">Reference proteome</keyword>
<protein>
    <submittedName>
        <fullName evidence="1">Uncharacterized protein</fullName>
    </submittedName>
</protein>
<organism evidence="1 2">
    <name type="scientific">Pristionchus entomophagus</name>
    <dbReference type="NCBI Taxonomy" id="358040"/>
    <lineage>
        <taxon>Eukaryota</taxon>
        <taxon>Metazoa</taxon>
        <taxon>Ecdysozoa</taxon>
        <taxon>Nematoda</taxon>
        <taxon>Chromadorea</taxon>
        <taxon>Rhabditida</taxon>
        <taxon>Rhabditina</taxon>
        <taxon>Diplogasteromorpha</taxon>
        <taxon>Diplogasteroidea</taxon>
        <taxon>Neodiplogasteridae</taxon>
        <taxon>Pristionchus</taxon>
    </lineage>
</organism>
<evidence type="ECO:0000313" key="1">
    <source>
        <dbReference type="EMBL" id="GMS87356.1"/>
    </source>
</evidence>
<dbReference type="EMBL" id="BTSX01000003">
    <property type="protein sequence ID" value="GMS87356.1"/>
    <property type="molecule type" value="Genomic_DNA"/>
</dbReference>
<name>A0AAV5SVH7_9BILA</name>
<accession>A0AAV5SVH7</accession>
<dbReference type="PANTHER" id="PTHR22954">
    <property type="entry name" value="RETROVIRAL PROTEASE-RELATED"/>
    <property type="match status" value="1"/>
</dbReference>
<comment type="caution">
    <text evidence="1">The sequence shown here is derived from an EMBL/GenBank/DDBJ whole genome shotgun (WGS) entry which is preliminary data.</text>
</comment>
<dbReference type="PANTHER" id="PTHR22954:SF3">
    <property type="entry name" value="PROTEIN CBG08539"/>
    <property type="match status" value="1"/>
</dbReference>
<sequence length="356" mass="40740">MSISRLKAVYGRGKRANSIVINQMKSIHPKSHSLEHQLDCTMELINKVMPLKDKSIVDNFNLIHEIAGAVHHKFIKKMFQLQPETMLEALNHIETDLRDRIEIKELNPPWVYCGKHAFSICPTITSIPDRKSILKEKKLCFKNAAVTYHQAVNGMARLHTTTATIQNPLTNQLHSIRAVVTDKIITRPMYLQPLSAEDHAIVQSHCGNVSHFTERSIVSPDLLIAIPEKLDILRYTVTIDLPSGYKLIQSILGPMIVGRTNSSHLHHSHNILTSVITNATFEKRIERFMSVDESAREYGTTEAEARLEQNQKVDEHFHETAEIVDNQYQVQYFLKSEVTELPTRIQSIEVRYYHPV</sequence>